<name>A0A8J6MDA1_9FIRM</name>
<evidence type="ECO:0000313" key="1">
    <source>
        <dbReference type="EMBL" id="MBC5722886.1"/>
    </source>
</evidence>
<dbReference type="RefSeq" id="WP_147572355.1">
    <property type="nucleotide sequence ID" value="NZ_JACOPO010000005.1"/>
</dbReference>
<protein>
    <submittedName>
        <fullName evidence="1">DUF2313 domain-containing protein</fullName>
    </submittedName>
</protein>
<dbReference type="EMBL" id="JACOPO010000005">
    <property type="protein sequence ID" value="MBC5722886.1"/>
    <property type="molecule type" value="Genomic_DNA"/>
</dbReference>
<reference evidence="1" key="1">
    <citation type="submission" date="2020-08" db="EMBL/GenBank/DDBJ databases">
        <title>Genome public.</title>
        <authorList>
            <person name="Liu C."/>
            <person name="Sun Q."/>
        </authorList>
    </citation>
    <scope>NUCLEOTIDE SEQUENCE</scope>
    <source>
        <strain evidence="1">NSJ-23</strain>
    </source>
</reference>
<comment type="caution">
    <text evidence="1">The sequence shown here is derived from an EMBL/GenBank/DDBJ whole genome shotgun (WGS) entry which is preliminary data.</text>
</comment>
<organism evidence="1 2">
    <name type="scientific">Flintibacter hominis</name>
    <dbReference type="NCBI Taxonomy" id="2763048"/>
    <lineage>
        <taxon>Bacteria</taxon>
        <taxon>Bacillati</taxon>
        <taxon>Bacillota</taxon>
        <taxon>Clostridia</taxon>
        <taxon>Eubacteriales</taxon>
        <taxon>Flintibacter</taxon>
    </lineage>
</organism>
<dbReference type="Proteomes" id="UP000628736">
    <property type="component" value="Unassembled WGS sequence"/>
</dbReference>
<keyword evidence="2" id="KW-1185">Reference proteome</keyword>
<sequence>MSHSQYLRDLLRPLGIYDLEAPFNGGELDAQGEALDRAMAALEEIQRESSLTTAESWGLEQVARLFLRRPVATQPRPLADALAALLRIGGDSFTLEAINDTILGCGIPAKVEELGAAAVAVSFPGVAGEPPGFGELKRIIEDILPPHLDIQYHFWYLTWAELEDKFSCWRDIEDRDLTWSGLETCVI</sequence>
<dbReference type="AlphaFoldDB" id="A0A8J6MDA1"/>
<gene>
    <name evidence="1" type="ORF">H8S11_08690</name>
</gene>
<evidence type="ECO:0000313" key="2">
    <source>
        <dbReference type="Proteomes" id="UP000628736"/>
    </source>
</evidence>
<accession>A0A8J6MDA1</accession>
<proteinExistence type="predicted"/>